<evidence type="ECO:0000313" key="1">
    <source>
        <dbReference type="EMBL" id="EFB63135.1"/>
    </source>
</evidence>
<name>D1YHQ2_LACGS</name>
<gene>
    <name evidence="1" type="ORF">HMPREF9209_0612</name>
</gene>
<organism evidence="1 2">
    <name type="scientific">Lactobacillus gasseri 224-1</name>
    <dbReference type="NCBI Taxonomy" id="679196"/>
    <lineage>
        <taxon>Bacteria</taxon>
        <taxon>Bacillati</taxon>
        <taxon>Bacillota</taxon>
        <taxon>Bacilli</taxon>
        <taxon>Lactobacillales</taxon>
        <taxon>Lactobacillaceae</taxon>
        <taxon>Lactobacillus</taxon>
    </lineage>
</organism>
<evidence type="ECO:0008006" key="3">
    <source>
        <dbReference type="Google" id="ProtNLM"/>
    </source>
</evidence>
<evidence type="ECO:0000313" key="2">
    <source>
        <dbReference type="Proteomes" id="UP000003684"/>
    </source>
</evidence>
<comment type="caution">
    <text evidence="1">The sequence shown here is derived from an EMBL/GenBank/DDBJ whole genome shotgun (WGS) entry which is preliminary data.</text>
</comment>
<protein>
    <recommendedName>
        <fullName evidence="3">DUF2634 domain-containing protein</fullName>
    </recommendedName>
</protein>
<accession>D1YHQ2</accession>
<reference evidence="1 2" key="1">
    <citation type="submission" date="2009-12" db="EMBL/GenBank/DDBJ databases">
        <title>Genome Sequence of Lactobacillus gasseri 224-1.</title>
        <authorList>
            <person name="Durkin A.S."/>
            <person name="Madupu R."/>
            <person name="Torralba M."/>
            <person name="Methe B."/>
            <person name="Sutton G."/>
            <person name="Strausberg R.L."/>
            <person name="Nelson K.E."/>
        </authorList>
    </citation>
    <scope>NUCLEOTIDE SEQUENCE [LARGE SCALE GENOMIC DNA]</scope>
    <source>
        <strain evidence="1 2">224-1</strain>
    </source>
</reference>
<proteinExistence type="predicted"/>
<dbReference type="Proteomes" id="UP000003684">
    <property type="component" value="Unassembled WGS sequence"/>
</dbReference>
<dbReference type="Pfam" id="PF10934">
    <property type="entry name" value="Sheath_initiator"/>
    <property type="match status" value="1"/>
</dbReference>
<dbReference type="AlphaFoldDB" id="D1YHQ2"/>
<dbReference type="EMBL" id="ADFT01000011">
    <property type="protein sequence ID" value="EFB63135.1"/>
    <property type="molecule type" value="Genomic_DNA"/>
</dbReference>
<dbReference type="InterPro" id="IPR020288">
    <property type="entry name" value="Sheath_initiator"/>
</dbReference>
<sequence length="140" mass="15777">MLMVVNNSTYLRERVVNLDNEENQNPTLTFQIANGRIRNKFDGLGAMVQAVDKILKTERFVFPIYTDQYGNDLNDLLGKDLGYSKVEAERMVKEALLADERVIKVDITSINETSPNTLTLTGECQTSYGNIPIESEVSIK</sequence>